<feature type="chain" id="PRO_5022682285" evidence="1">
    <location>
        <begin position="30"/>
        <end position="68"/>
    </location>
</feature>
<evidence type="ECO:0000256" key="1">
    <source>
        <dbReference type="SAM" id="SignalP"/>
    </source>
</evidence>
<reference evidence="2 3" key="1">
    <citation type="submission" date="2019-05" db="EMBL/GenBank/DDBJ databases">
        <title>Another draft genome of Portunus trituberculatus and its Hox gene families provides insights of decapod evolution.</title>
        <authorList>
            <person name="Jeong J.-H."/>
            <person name="Song I."/>
            <person name="Kim S."/>
            <person name="Choi T."/>
            <person name="Kim D."/>
            <person name="Ryu S."/>
            <person name="Kim W."/>
        </authorList>
    </citation>
    <scope>NUCLEOTIDE SEQUENCE [LARGE SCALE GENOMIC DNA]</scope>
    <source>
        <tissue evidence="2">Muscle</tissue>
    </source>
</reference>
<accession>A0A5B7J4J0</accession>
<gene>
    <name evidence="2" type="ORF">E2C01_084563</name>
</gene>
<dbReference type="Proteomes" id="UP000324222">
    <property type="component" value="Unassembled WGS sequence"/>
</dbReference>
<feature type="signal peptide" evidence="1">
    <location>
        <begin position="1"/>
        <end position="29"/>
    </location>
</feature>
<comment type="caution">
    <text evidence="2">The sequence shown here is derived from an EMBL/GenBank/DDBJ whole genome shotgun (WGS) entry which is preliminary data.</text>
</comment>
<name>A0A5B7J4J0_PORTR</name>
<keyword evidence="1" id="KW-0732">Signal</keyword>
<proteinExistence type="predicted"/>
<dbReference type="EMBL" id="VSRR010081610">
    <property type="protein sequence ID" value="MPC89609.1"/>
    <property type="molecule type" value="Genomic_DNA"/>
</dbReference>
<dbReference type="AlphaFoldDB" id="A0A5B7J4J0"/>
<sequence>MEAPPMFSSGQSAALPQLLLLAVPRFVSAVIPRSRGLRSEVVVPEVIKGDCVRSFEVGSDIVVVVVKR</sequence>
<evidence type="ECO:0000313" key="2">
    <source>
        <dbReference type="EMBL" id="MPC89609.1"/>
    </source>
</evidence>
<keyword evidence="3" id="KW-1185">Reference proteome</keyword>
<protein>
    <submittedName>
        <fullName evidence="2">Uncharacterized protein</fullName>
    </submittedName>
</protein>
<organism evidence="2 3">
    <name type="scientific">Portunus trituberculatus</name>
    <name type="common">Swimming crab</name>
    <name type="synonym">Neptunus trituberculatus</name>
    <dbReference type="NCBI Taxonomy" id="210409"/>
    <lineage>
        <taxon>Eukaryota</taxon>
        <taxon>Metazoa</taxon>
        <taxon>Ecdysozoa</taxon>
        <taxon>Arthropoda</taxon>
        <taxon>Crustacea</taxon>
        <taxon>Multicrustacea</taxon>
        <taxon>Malacostraca</taxon>
        <taxon>Eumalacostraca</taxon>
        <taxon>Eucarida</taxon>
        <taxon>Decapoda</taxon>
        <taxon>Pleocyemata</taxon>
        <taxon>Brachyura</taxon>
        <taxon>Eubrachyura</taxon>
        <taxon>Portunoidea</taxon>
        <taxon>Portunidae</taxon>
        <taxon>Portuninae</taxon>
        <taxon>Portunus</taxon>
    </lineage>
</organism>
<evidence type="ECO:0000313" key="3">
    <source>
        <dbReference type="Proteomes" id="UP000324222"/>
    </source>
</evidence>